<name>A0A383DK33_9ZZZZ</name>
<dbReference type="AlphaFoldDB" id="A0A383DK33"/>
<organism evidence="2">
    <name type="scientific">marine metagenome</name>
    <dbReference type="NCBI Taxonomy" id="408172"/>
    <lineage>
        <taxon>unclassified sequences</taxon>
        <taxon>metagenomes</taxon>
        <taxon>ecological metagenomes</taxon>
    </lineage>
</organism>
<gene>
    <name evidence="2" type="ORF">METZ01_LOCUS497062</name>
</gene>
<sequence>MVSLPRRRLIVLTEKVPPPLFPLKPPTSGHVGSCFGCFPSGSSPDSSDDEEEDSDLTHYRCTRDPAEEQEDYAGHLYQL</sequence>
<accession>A0A383DK33</accession>
<reference evidence="2" key="1">
    <citation type="submission" date="2018-05" db="EMBL/GenBank/DDBJ databases">
        <authorList>
            <person name="Lanie J.A."/>
            <person name="Ng W.-L."/>
            <person name="Kazmierczak K.M."/>
            <person name="Andrzejewski T.M."/>
            <person name="Davidsen T.M."/>
            <person name="Wayne K.J."/>
            <person name="Tettelin H."/>
            <person name="Glass J.I."/>
            <person name="Rusch D."/>
            <person name="Podicherti R."/>
            <person name="Tsui H.-C.T."/>
            <person name="Winkler M.E."/>
        </authorList>
    </citation>
    <scope>NUCLEOTIDE SEQUENCE</scope>
</reference>
<dbReference type="EMBL" id="UINC01217563">
    <property type="protein sequence ID" value="SVE44208.1"/>
    <property type="molecule type" value="Genomic_DNA"/>
</dbReference>
<feature type="region of interest" description="Disordered" evidence="1">
    <location>
        <begin position="39"/>
        <end position="79"/>
    </location>
</feature>
<protein>
    <submittedName>
        <fullName evidence="2">Uncharacterized protein</fullName>
    </submittedName>
</protein>
<feature type="compositionally biased region" description="Basic and acidic residues" evidence="1">
    <location>
        <begin position="55"/>
        <end position="66"/>
    </location>
</feature>
<evidence type="ECO:0000313" key="2">
    <source>
        <dbReference type="EMBL" id="SVE44208.1"/>
    </source>
</evidence>
<evidence type="ECO:0000256" key="1">
    <source>
        <dbReference type="SAM" id="MobiDB-lite"/>
    </source>
</evidence>
<proteinExistence type="predicted"/>